<dbReference type="GO" id="GO:0005829">
    <property type="term" value="C:cytosol"/>
    <property type="evidence" value="ECO:0007669"/>
    <property type="project" value="TreeGrafter"/>
</dbReference>
<comment type="similarity">
    <text evidence="1">Belongs to the transglutaminase-like superfamily. PNGase family.</text>
</comment>
<dbReference type="InterPro" id="IPR050883">
    <property type="entry name" value="PNGase"/>
</dbReference>
<evidence type="ECO:0000256" key="1">
    <source>
        <dbReference type="PROSITE-ProRule" id="PRU00731"/>
    </source>
</evidence>
<dbReference type="PANTHER" id="PTHR12143:SF19">
    <property type="entry name" value="PEPTIDE-N(4)-(N-ACETYL-BETA-GLUCOSAMINYL)ASPARAGINE AMIDASE"/>
    <property type="match status" value="1"/>
</dbReference>
<dbReference type="InterPro" id="IPR006588">
    <property type="entry name" value="Peptide_N_glycanase_PAW_dom"/>
</dbReference>
<feature type="non-terminal residue" evidence="3">
    <location>
        <position position="285"/>
    </location>
</feature>
<dbReference type="GO" id="GO:0000224">
    <property type="term" value="F:peptide-N4-(N-acetyl-beta-glucosaminyl)asparagine amidase activity"/>
    <property type="evidence" value="ECO:0007669"/>
    <property type="project" value="TreeGrafter"/>
</dbReference>
<feature type="domain" description="PAW" evidence="2">
    <location>
        <begin position="91"/>
        <end position="285"/>
    </location>
</feature>
<reference evidence="3 4" key="1">
    <citation type="submission" date="2015-09" db="EMBL/GenBank/DDBJ databases">
        <title>Draft genome of the scarab beetle Oryctes borbonicus.</title>
        <authorList>
            <person name="Meyer J.M."/>
            <person name="Markov G.V."/>
            <person name="Baskaran P."/>
            <person name="Herrmann M."/>
            <person name="Sommer R.J."/>
            <person name="Roedelsperger C."/>
        </authorList>
    </citation>
    <scope>NUCLEOTIDE SEQUENCE [LARGE SCALE GENOMIC DNA]</scope>
    <source>
        <strain evidence="3">OB123</strain>
        <tissue evidence="3">Whole animal</tissue>
    </source>
</reference>
<evidence type="ECO:0000313" key="4">
    <source>
        <dbReference type="Proteomes" id="UP000051574"/>
    </source>
</evidence>
<dbReference type="PROSITE" id="PS51398">
    <property type="entry name" value="PAW"/>
    <property type="match status" value="1"/>
</dbReference>
<name>A0A0T6BFL5_9SCAR</name>
<dbReference type="EMBL" id="LJIG01000807">
    <property type="protein sequence ID" value="KRT86133.1"/>
    <property type="molecule type" value="Genomic_DNA"/>
</dbReference>
<accession>A0A0T6BFL5</accession>
<gene>
    <name evidence="3" type="ORF">AMK59_821</name>
</gene>
<keyword evidence="4" id="KW-1185">Reference proteome</keyword>
<dbReference type="Gene3D" id="3.10.620.30">
    <property type="match status" value="1"/>
</dbReference>
<organism evidence="3 4">
    <name type="scientific">Oryctes borbonicus</name>
    <dbReference type="NCBI Taxonomy" id="1629725"/>
    <lineage>
        <taxon>Eukaryota</taxon>
        <taxon>Metazoa</taxon>
        <taxon>Ecdysozoa</taxon>
        <taxon>Arthropoda</taxon>
        <taxon>Hexapoda</taxon>
        <taxon>Insecta</taxon>
        <taxon>Pterygota</taxon>
        <taxon>Neoptera</taxon>
        <taxon>Endopterygota</taxon>
        <taxon>Coleoptera</taxon>
        <taxon>Polyphaga</taxon>
        <taxon>Scarabaeiformia</taxon>
        <taxon>Scarabaeidae</taxon>
        <taxon>Dynastinae</taxon>
        <taxon>Oryctes</taxon>
    </lineage>
</organism>
<dbReference type="OrthoDB" id="409136at2759"/>
<evidence type="ECO:0000259" key="2">
    <source>
        <dbReference type="PROSITE" id="PS51398"/>
    </source>
</evidence>
<proteinExistence type="inferred from homology"/>
<dbReference type="InterPro" id="IPR038765">
    <property type="entry name" value="Papain-like_cys_pep_sf"/>
</dbReference>
<dbReference type="GO" id="GO:0005634">
    <property type="term" value="C:nucleus"/>
    <property type="evidence" value="ECO:0007669"/>
    <property type="project" value="TreeGrafter"/>
</dbReference>
<protein>
    <recommendedName>
        <fullName evidence="2">PAW domain-containing protein</fullName>
    </recommendedName>
</protein>
<sequence length="285" mass="32807">MYENGWNKKVSYVIAYSGEEVQDVTWRYSSKHKEVLTRRHNCTEEELLKTLMELRNERQKNLSESRRKYLTMRLLEELCELIVEKQPGDKDKKGRNSGSMAWRLARGEQQIEAGFTPYIWKFSDETIDGNTATVRYFAALNRYEISSGTKTTSTLEGWHKGASEVEGVFRKEERDWKMVYLARKENTAIGKIKWTFEVDGPNKVFDIVDIYLDQTLYEDGKSEVSISGSSVPTRNFLLASGEKSVRTQRLSGSKKVEIVATLSGGKGDVSWQHAQLFRQSLESKE</sequence>
<dbReference type="InterPro" id="IPR008979">
    <property type="entry name" value="Galactose-bd-like_sf"/>
</dbReference>
<dbReference type="PANTHER" id="PTHR12143">
    <property type="entry name" value="PEPTIDE N-GLYCANASE PNGASE -RELATED"/>
    <property type="match status" value="1"/>
</dbReference>
<dbReference type="GO" id="GO:0006516">
    <property type="term" value="P:glycoprotein catabolic process"/>
    <property type="evidence" value="ECO:0007669"/>
    <property type="project" value="InterPro"/>
</dbReference>
<dbReference type="Proteomes" id="UP000051574">
    <property type="component" value="Unassembled WGS sequence"/>
</dbReference>
<evidence type="ECO:0000313" key="3">
    <source>
        <dbReference type="EMBL" id="KRT86133.1"/>
    </source>
</evidence>
<dbReference type="Pfam" id="PF04721">
    <property type="entry name" value="PAW"/>
    <property type="match status" value="1"/>
</dbReference>
<dbReference type="InterPro" id="IPR038680">
    <property type="entry name" value="PAW_sf"/>
</dbReference>
<dbReference type="SUPFAM" id="SSF54001">
    <property type="entry name" value="Cysteine proteinases"/>
    <property type="match status" value="1"/>
</dbReference>
<dbReference type="AlphaFoldDB" id="A0A0T6BFL5"/>
<comment type="caution">
    <text evidence="3">The sequence shown here is derived from an EMBL/GenBank/DDBJ whole genome shotgun (WGS) entry which is preliminary data.</text>
</comment>
<dbReference type="SUPFAM" id="SSF49785">
    <property type="entry name" value="Galactose-binding domain-like"/>
    <property type="match status" value="1"/>
</dbReference>
<dbReference type="Gene3D" id="2.60.120.1020">
    <property type="entry name" value="Peptide N glycanase, PAW domain"/>
    <property type="match status" value="1"/>
</dbReference>